<evidence type="ECO:0000256" key="4">
    <source>
        <dbReference type="SAM" id="MobiDB-lite"/>
    </source>
</evidence>
<keyword evidence="2" id="KW-0677">Repeat</keyword>
<evidence type="ECO:0000256" key="1">
    <source>
        <dbReference type="ARBA" id="ARBA00022574"/>
    </source>
</evidence>
<feature type="region of interest" description="Disordered" evidence="4">
    <location>
        <begin position="492"/>
        <end position="533"/>
    </location>
</feature>
<dbReference type="OrthoDB" id="10264376at2759"/>
<organism evidence="5 6">
    <name type="scientific">Acanthamoeba castellanii (strain ATCC 30010 / Neff)</name>
    <dbReference type="NCBI Taxonomy" id="1257118"/>
    <lineage>
        <taxon>Eukaryota</taxon>
        <taxon>Amoebozoa</taxon>
        <taxon>Discosea</taxon>
        <taxon>Longamoebia</taxon>
        <taxon>Centramoebida</taxon>
        <taxon>Acanthamoebidae</taxon>
        <taxon>Acanthamoeba</taxon>
    </lineage>
</organism>
<feature type="region of interest" description="Disordered" evidence="4">
    <location>
        <begin position="48"/>
        <end position="69"/>
    </location>
</feature>
<evidence type="ECO:0000256" key="2">
    <source>
        <dbReference type="ARBA" id="ARBA00022737"/>
    </source>
</evidence>
<gene>
    <name evidence="5" type="ORF">ACA1_288540</name>
</gene>
<keyword evidence="6" id="KW-1185">Reference proteome</keyword>
<dbReference type="InterPro" id="IPR001680">
    <property type="entry name" value="WD40_rpt"/>
</dbReference>
<evidence type="ECO:0000313" key="6">
    <source>
        <dbReference type="Proteomes" id="UP000011083"/>
    </source>
</evidence>
<reference evidence="5 6" key="1">
    <citation type="journal article" date="2013" name="Genome Biol.">
        <title>Genome of Acanthamoeba castellanii highlights extensive lateral gene transfer and early evolution of tyrosine kinase signaling.</title>
        <authorList>
            <person name="Clarke M."/>
            <person name="Lohan A.J."/>
            <person name="Liu B."/>
            <person name="Lagkouvardos I."/>
            <person name="Roy S."/>
            <person name="Zafar N."/>
            <person name="Bertelli C."/>
            <person name="Schilde C."/>
            <person name="Kianianmomeni A."/>
            <person name="Burglin T.R."/>
            <person name="Frech C."/>
            <person name="Turcotte B."/>
            <person name="Kopec K.O."/>
            <person name="Synnott J.M."/>
            <person name="Choo C."/>
            <person name="Paponov I."/>
            <person name="Finkler A."/>
            <person name="Soon Heng Tan C."/>
            <person name="Hutchins A.P."/>
            <person name="Weinmeier T."/>
            <person name="Rattei T."/>
            <person name="Chu J.S."/>
            <person name="Gimenez G."/>
            <person name="Irimia M."/>
            <person name="Rigden D.J."/>
            <person name="Fitzpatrick D.A."/>
            <person name="Lorenzo-Morales J."/>
            <person name="Bateman A."/>
            <person name="Chiu C.H."/>
            <person name="Tang P."/>
            <person name="Hegemann P."/>
            <person name="Fromm H."/>
            <person name="Raoult D."/>
            <person name="Greub G."/>
            <person name="Miranda-Saavedra D."/>
            <person name="Chen N."/>
            <person name="Nash P."/>
            <person name="Ginger M.L."/>
            <person name="Horn M."/>
            <person name="Schaap P."/>
            <person name="Caler L."/>
            <person name="Loftus B."/>
        </authorList>
    </citation>
    <scope>NUCLEOTIDE SEQUENCE [LARGE SCALE GENOMIC DNA]</scope>
    <source>
        <strain evidence="5 6">Neff</strain>
    </source>
</reference>
<sequence length="609" mass="67768">MKRGGSGNRDDDLLRSFLPQSFGAKKQKLDVSEKLNETKRTKRVTLVRKRKITDEDADGTEEQTSESGISVSEASKAIITDEGQSLLGKKGYVVIGPPKPKTRIVEEIEEVEVEEEDTETSEYDKLLPVSHEIKLKGHTKAITALALDTGGARLLTGSNDYMVRFWDFAGMDSAHRSFRDVEPHSGHQVRSLSYSINGDQFLVTTGNAKAKIYSRDGHEIAECARGDMYLLDMGNTKGHVAALTQGVWHPTDPNTFMTSAADSTVRLWDANDVTKQKTVIKFRDARNTTRLPVSGCTFSPDGSLIAGGGEDGSVWIWPTKGPYARPKQMLRNAHGGDISCLTFSKDGYTLLTRAQDDTVKVWDTRNLKQAVNTMSDLVSFGNTDVIFSPDEQFIVTGTSVKKGEGTASLVFFDRKTGEKVRQIAVAGGSVNRLLWHPKLNQIIAGCGDAVARVYYDPMRSTNGALLSVYKQKRRKDPSDSIQHFAIHTPHALPMFKDQPSAKKQRLKDRQDPVKSRKPDLPLNGPGHAGHVGSSLTHHMMKTLIKKTEREVDPREAILKYAQEAEADPYWFRAYKDTQPAPIFNHEALRQEAEEEKKKAEEAEKKKRRG</sequence>
<dbReference type="Pfam" id="PF00400">
    <property type="entry name" value="WD40"/>
    <property type="match status" value="4"/>
</dbReference>
<dbReference type="PROSITE" id="PS50294">
    <property type="entry name" value="WD_REPEATS_REGION"/>
    <property type="match status" value="3"/>
</dbReference>
<dbReference type="OMA" id="HYAETNV"/>
<dbReference type="GeneID" id="14926176"/>
<dbReference type="InterPro" id="IPR036322">
    <property type="entry name" value="WD40_repeat_dom_sf"/>
</dbReference>
<dbReference type="PANTHER" id="PTHR16017:SF0">
    <property type="entry name" value="WD REPEAT-CONTAINING PROTEIN 70"/>
    <property type="match status" value="1"/>
</dbReference>
<dbReference type="PROSITE" id="PS50082">
    <property type="entry name" value="WD_REPEATS_2"/>
    <property type="match status" value="4"/>
</dbReference>
<dbReference type="PANTHER" id="PTHR16017">
    <property type="entry name" value="GASTRULATION DEFECTIVE PROTEIN 1-RELATED"/>
    <property type="match status" value="1"/>
</dbReference>
<dbReference type="InterPro" id="IPR015943">
    <property type="entry name" value="WD40/YVTN_repeat-like_dom_sf"/>
</dbReference>
<feature type="compositionally biased region" description="Acidic residues" evidence="4">
    <location>
        <begin position="55"/>
        <end position="64"/>
    </location>
</feature>
<dbReference type="RefSeq" id="XP_004367888.1">
    <property type="nucleotide sequence ID" value="XM_004367831.1"/>
</dbReference>
<dbReference type="InterPro" id="IPR020472">
    <property type="entry name" value="WD40_PAC1"/>
</dbReference>
<dbReference type="GO" id="GO:0005634">
    <property type="term" value="C:nucleus"/>
    <property type="evidence" value="ECO:0007669"/>
    <property type="project" value="TreeGrafter"/>
</dbReference>
<protein>
    <submittedName>
        <fullName evidence="5">WD repeat domain 70, putative</fullName>
    </submittedName>
</protein>
<feature type="region of interest" description="Disordered" evidence="4">
    <location>
        <begin position="587"/>
        <end position="609"/>
    </location>
</feature>
<dbReference type="Proteomes" id="UP000011083">
    <property type="component" value="Unassembled WGS sequence"/>
</dbReference>
<proteinExistence type="predicted"/>
<feature type="repeat" description="WD" evidence="3">
    <location>
        <begin position="293"/>
        <end position="317"/>
    </location>
</feature>
<feature type="compositionally biased region" description="Basic and acidic residues" evidence="4">
    <location>
        <begin position="507"/>
        <end position="519"/>
    </location>
</feature>
<dbReference type="GO" id="GO:0035861">
    <property type="term" value="C:site of double-strand break"/>
    <property type="evidence" value="ECO:0007669"/>
    <property type="project" value="TreeGrafter"/>
</dbReference>
<dbReference type="EMBL" id="KB007805">
    <property type="protein sequence ID" value="ELR25133.1"/>
    <property type="molecule type" value="Genomic_DNA"/>
</dbReference>
<feature type="repeat" description="WD" evidence="3">
    <location>
        <begin position="135"/>
        <end position="176"/>
    </location>
</feature>
<dbReference type="SMART" id="SM00320">
    <property type="entry name" value="WD40"/>
    <property type="match status" value="6"/>
</dbReference>
<dbReference type="Gene3D" id="2.130.10.10">
    <property type="entry name" value="YVTN repeat-like/Quinoprotein amine dehydrogenase"/>
    <property type="match status" value="3"/>
</dbReference>
<feature type="repeat" description="WD" evidence="3">
    <location>
        <begin position="331"/>
        <end position="372"/>
    </location>
</feature>
<keyword evidence="1 3" id="KW-0853">WD repeat</keyword>
<dbReference type="PRINTS" id="PR00320">
    <property type="entry name" value="GPROTEINBRPT"/>
</dbReference>
<evidence type="ECO:0000256" key="3">
    <source>
        <dbReference type="PROSITE-ProRule" id="PRU00221"/>
    </source>
</evidence>
<dbReference type="SUPFAM" id="SSF50978">
    <property type="entry name" value="WD40 repeat-like"/>
    <property type="match status" value="1"/>
</dbReference>
<evidence type="ECO:0000313" key="5">
    <source>
        <dbReference type="EMBL" id="ELR25133.1"/>
    </source>
</evidence>
<dbReference type="FunFam" id="2.130.10.10:FF:001319">
    <property type="entry name" value="Gastrulation defective protein 1"/>
    <property type="match status" value="1"/>
</dbReference>
<dbReference type="KEGG" id="acan:ACA1_288540"/>
<name>L8HKF0_ACACF</name>
<accession>L8HKF0</accession>
<dbReference type="InterPro" id="IPR051858">
    <property type="entry name" value="WD_repeat_GAD-1"/>
</dbReference>
<dbReference type="VEuPathDB" id="AmoebaDB:ACA1_288540"/>
<dbReference type="AlphaFoldDB" id="L8HKF0"/>
<dbReference type="STRING" id="1257118.L8HKF0"/>
<feature type="repeat" description="WD" evidence="3">
    <location>
        <begin position="236"/>
        <end position="278"/>
    </location>
</feature>